<gene>
    <name evidence="1" type="ORF">J2781_000964</name>
</gene>
<proteinExistence type="predicted"/>
<dbReference type="RefSeq" id="WP_115980527.1">
    <property type="nucleotide sequence ID" value="NZ_JAVDQS010000002.1"/>
</dbReference>
<comment type="caution">
    <text evidence="1">The sequence shown here is derived from an EMBL/GenBank/DDBJ whole genome shotgun (WGS) entry which is preliminary data.</text>
</comment>
<dbReference type="Proteomes" id="UP001184853">
    <property type="component" value="Unassembled WGS sequence"/>
</dbReference>
<protein>
    <submittedName>
        <fullName evidence="1">Uncharacterized protein</fullName>
    </submittedName>
</protein>
<evidence type="ECO:0000313" key="2">
    <source>
        <dbReference type="Proteomes" id="UP001184853"/>
    </source>
</evidence>
<dbReference type="EMBL" id="JAVDQS010000002">
    <property type="protein sequence ID" value="MDR6404049.1"/>
    <property type="molecule type" value="Genomic_DNA"/>
</dbReference>
<accession>A0ABU1LBH8</accession>
<sequence>MEENEFIKFGKNAQDPSKRTSALKNNFEKGEKDPQFLKNLAQLTIDDTDFNYKVFKRYFEVQPNISKDNALLLFTSLNGYEDPRYALIQEKKLIF</sequence>
<organism evidence="1 2">
    <name type="scientific">Chryseobacterium geocarposphaerae</name>
    <dbReference type="NCBI Taxonomy" id="1416776"/>
    <lineage>
        <taxon>Bacteria</taxon>
        <taxon>Pseudomonadati</taxon>
        <taxon>Bacteroidota</taxon>
        <taxon>Flavobacteriia</taxon>
        <taxon>Flavobacteriales</taxon>
        <taxon>Weeksellaceae</taxon>
        <taxon>Chryseobacterium group</taxon>
        <taxon>Chryseobacterium</taxon>
    </lineage>
</organism>
<evidence type="ECO:0000313" key="1">
    <source>
        <dbReference type="EMBL" id="MDR6404049.1"/>
    </source>
</evidence>
<reference evidence="1 2" key="1">
    <citation type="submission" date="2023-07" db="EMBL/GenBank/DDBJ databases">
        <title>Sorghum-associated microbial communities from plants grown in Nebraska, USA.</title>
        <authorList>
            <person name="Schachtman D."/>
        </authorList>
    </citation>
    <scope>NUCLEOTIDE SEQUENCE [LARGE SCALE GENOMIC DNA]</scope>
    <source>
        <strain evidence="1 2">DS1709</strain>
    </source>
</reference>
<name>A0ABU1LBH8_9FLAO</name>
<keyword evidence="2" id="KW-1185">Reference proteome</keyword>